<accession>A0AAV4PT09</accession>
<evidence type="ECO:0000313" key="1">
    <source>
        <dbReference type="EMBL" id="GIX98337.1"/>
    </source>
</evidence>
<sequence length="100" mass="10848">MPSVQTISPYNFMSRNSGKKCESVAGTKGSTTVQATMSIPSCMREVLLMTLMVEVVSGNMGKRVRCLLDCGSQRSYILRSTAEALHLKSLSSEKLTVAKV</sequence>
<evidence type="ECO:0008006" key="3">
    <source>
        <dbReference type="Google" id="ProtNLM"/>
    </source>
</evidence>
<dbReference type="EMBL" id="BPLR01004892">
    <property type="protein sequence ID" value="GIX98337.1"/>
    <property type="molecule type" value="Genomic_DNA"/>
</dbReference>
<gene>
    <name evidence="1" type="ORF">CEXT_175291</name>
</gene>
<protein>
    <recommendedName>
        <fullName evidence="3">Peptidase aspartic putative domain-containing protein</fullName>
    </recommendedName>
</protein>
<proteinExistence type="predicted"/>
<name>A0AAV4PT09_CAEEX</name>
<comment type="caution">
    <text evidence="1">The sequence shown here is derived from an EMBL/GenBank/DDBJ whole genome shotgun (WGS) entry which is preliminary data.</text>
</comment>
<keyword evidence="2" id="KW-1185">Reference proteome</keyword>
<reference evidence="1 2" key="1">
    <citation type="submission" date="2021-06" db="EMBL/GenBank/DDBJ databases">
        <title>Caerostris extrusa draft genome.</title>
        <authorList>
            <person name="Kono N."/>
            <person name="Arakawa K."/>
        </authorList>
    </citation>
    <scope>NUCLEOTIDE SEQUENCE [LARGE SCALE GENOMIC DNA]</scope>
</reference>
<dbReference type="Proteomes" id="UP001054945">
    <property type="component" value="Unassembled WGS sequence"/>
</dbReference>
<organism evidence="1 2">
    <name type="scientific">Caerostris extrusa</name>
    <name type="common">Bark spider</name>
    <name type="synonym">Caerostris bankana</name>
    <dbReference type="NCBI Taxonomy" id="172846"/>
    <lineage>
        <taxon>Eukaryota</taxon>
        <taxon>Metazoa</taxon>
        <taxon>Ecdysozoa</taxon>
        <taxon>Arthropoda</taxon>
        <taxon>Chelicerata</taxon>
        <taxon>Arachnida</taxon>
        <taxon>Araneae</taxon>
        <taxon>Araneomorphae</taxon>
        <taxon>Entelegynae</taxon>
        <taxon>Araneoidea</taxon>
        <taxon>Araneidae</taxon>
        <taxon>Caerostris</taxon>
    </lineage>
</organism>
<evidence type="ECO:0000313" key="2">
    <source>
        <dbReference type="Proteomes" id="UP001054945"/>
    </source>
</evidence>
<dbReference type="AlphaFoldDB" id="A0AAV4PT09"/>
<dbReference type="InterPro" id="IPR021109">
    <property type="entry name" value="Peptidase_aspartic_dom_sf"/>
</dbReference>
<dbReference type="Gene3D" id="2.40.70.10">
    <property type="entry name" value="Acid Proteases"/>
    <property type="match status" value="1"/>
</dbReference>